<dbReference type="PANTHER" id="PTHR47382">
    <property type="entry name" value="U-BOX DOMAIN-CONTAINING PROTEIN 52-LIKE"/>
    <property type="match status" value="1"/>
</dbReference>
<sequence>MLTLHLGVSPTHAVLDGMSDMPNTRPSVAVDDEISEESTSLAIDDTVYVAVGKDVGESKSTLLWAIQNFSMKKVCLVHIHQPAKMIPLIGGNFPVSRLEQDELRDFQELERKIMHKVLDDYISLVSSSSGPCRKALH</sequence>
<comment type="caution">
    <text evidence="1">The sequence shown here is derived from an EMBL/GenBank/DDBJ whole genome shotgun (WGS) entry which is preliminary data.</text>
</comment>
<gene>
    <name evidence="1" type="ORF">OIU85_020639</name>
</gene>
<evidence type="ECO:0000313" key="2">
    <source>
        <dbReference type="Proteomes" id="UP001151529"/>
    </source>
</evidence>
<evidence type="ECO:0000313" key="1">
    <source>
        <dbReference type="EMBL" id="KAJ6729752.1"/>
    </source>
</evidence>
<proteinExistence type="predicted"/>
<name>A0A9Q0UGV2_SALVM</name>
<protein>
    <submittedName>
        <fullName evidence="1">Uncharacterized protein</fullName>
    </submittedName>
</protein>
<dbReference type="EMBL" id="JAPFFL010000004">
    <property type="protein sequence ID" value="KAJ6729752.1"/>
    <property type="molecule type" value="Genomic_DNA"/>
</dbReference>
<dbReference type="OrthoDB" id="1675459at2759"/>
<organism evidence="1 2">
    <name type="scientific">Salix viminalis</name>
    <name type="common">Common osier</name>
    <name type="synonym">Basket willow</name>
    <dbReference type="NCBI Taxonomy" id="40686"/>
    <lineage>
        <taxon>Eukaryota</taxon>
        <taxon>Viridiplantae</taxon>
        <taxon>Streptophyta</taxon>
        <taxon>Embryophyta</taxon>
        <taxon>Tracheophyta</taxon>
        <taxon>Spermatophyta</taxon>
        <taxon>Magnoliopsida</taxon>
        <taxon>eudicotyledons</taxon>
        <taxon>Gunneridae</taxon>
        <taxon>Pentapetalae</taxon>
        <taxon>rosids</taxon>
        <taxon>fabids</taxon>
        <taxon>Malpighiales</taxon>
        <taxon>Salicaceae</taxon>
        <taxon>Saliceae</taxon>
        <taxon>Salix</taxon>
    </lineage>
</organism>
<reference evidence="1" key="2">
    <citation type="journal article" date="2023" name="Int. J. Mol. Sci.">
        <title>De Novo Assembly and Annotation of 11 Diverse Shrub Willow (Salix) Genomes Reveals Novel Gene Organization in Sex-Linked Regions.</title>
        <authorList>
            <person name="Hyden B."/>
            <person name="Feng K."/>
            <person name="Yates T.B."/>
            <person name="Jawdy S."/>
            <person name="Cereghino C."/>
            <person name="Smart L.B."/>
            <person name="Muchero W."/>
        </authorList>
    </citation>
    <scope>NUCLEOTIDE SEQUENCE [LARGE SCALE GENOMIC DNA]</scope>
    <source>
        <tissue evidence="1">Shoot tip</tissue>
    </source>
</reference>
<reference evidence="1" key="1">
    <citation type="submission" date="2022-11" db="EMBL/GenBank/DDBJ databases">
        <authorList>
            <person name="Hyden B.L."/>
            <person name="Feng K."/>
            <person name="Yates T."/>
            <person name="Jawdy S."/>
            <person name="Smart L.B."/>
            <person name="Muchero W."/>
        </authorList>
    </citation>
    <scope>NUCLEOTIDE SEQUENCE</scope>
    <source>
        <tissue evidence="1">Shoot tip</tissue>
    </source>
</reference>
<dbReference type="PANTHER" id="PTHR47382:SF3">
    <property type="entry name" value="ADENINE NUCLEOTIDE ALPHA HYDROLASES-LIKE SUPERFAMILY PROTEIN"/>
    <property type="match status" value="1"/>
</dbReference>
<accession>A0A9Q0UGV2</accession>
<dbReference type="Proteomes" id="UP001151529">
    <property type="component" value="Chromosome 2"/>
</dbReference>
<dbReference type="AlphaFoldDB" id="A0A9Q0UGV2"/>
<keyword evidence="2" id="KW-1185">Reference proteome</keyword>